<evidence type="ECO:0000313" key="1">
    <source>
        <dbReference type="EMBL" id="SVC28760.1"/>
    </source>
</evidence>
<organism evidence="1">
    <name type="scientific">marine metagenome</name>
    <dbReference type="NCBI Taxonomy" id="408172"/>
    <lineage>
        <taxon>unclassified sequences</taxon>
        <taxon>metagenomes</taxon>
        <taxon>ecological metagenomes</taxon>
    </lineage>
</organism>
<reference evidence="1" key="1">
    <citation type="submission" date="2018-05" db="EMBL/GenBank/DDBJ databases">
        <authorList>
            <person name="Lanie J.A."/>
            <person name="Ng W.-L."/>
            <person name="Kazmierczak K.M."/>
            <person name="Andrzejewski T.M."/>
            <person name="Davidsen T.M."/>
            <person name="Wayne K.J."/>
            <person name="Tettelin H."/>
            <person name="Glass J.I."/>
            <person name="Rusch D."/>
            <person name="Podicherti R."/>
            <person name="Tsui H.-C.T."/>
            <person name="Winkler M.E."/>
        </authorList>
    </citation>
    <scope>NUCLEOTIDE SEQUENCE</scope>
</reference>
<evidence type="ECO:0008006" key="2">
    <source>
        <dbReference type="Google" id="ProtNLM"/>
    </source>
</evidence>
<accession>A0A382KWC4</accession>
<gene>
    <name evidence="1" type="ORF">METZ01_LOCUS281614</name>
</gene>
<feature type="non-terminal residue" evidence="1">
    <location>
        <position position="24"/>
    </location>
</feature>
<sequence>MVPVIFFSLTVHEYSHGKVALLLG</sequence>
<protein>
    <recommendedName>
        <fullName evidence="2">Peptidase M50 domain-containing protein</fullName>
    </recommendedName>
</protein>
<proteinExistence type="predicted"/>
<name>A0A382KWC4_9ZZZZ</name>
<dbReference type="EMBL" id="UINC01083243">
    <property type="protein sequence ID" value="SVC28760.1"/>
    <property type="molecule type" value="Genomic_DNA"/>
</dbReference>
<dbReference type="AlphaFoldDB" id="A0A382KWC4"/>